<evidence type="ECO:0000256" key="1">
    <source>
        <dbReference type="SAM" id="Phobius"/>
    </source>
</evidence>
<sequence>MLTVPLLREIRSCFDRSSFFTKQKVPMFRIPLVFSFAFLSVGVLSVSLREAYEVRQLVHDRVLRPRPLLRSLSDDVSRPFIFTDTDGNTFILPARPSLKDVLSRAKTKLQASRIRKTSSLLFTDRSRNHELRSKPVPHHVPEQNSALRSGCVRCASSNFIIMNTFTRLLLAFLIVVLALTVVVESVSIVSIYGDPRLNYGLLVTDRHSTSVGYNK</sequence>
<feature type="transmembrane region" description="Helical" evidence="1">
    <location>
        <begin position="28"/>
        <end position="48"/>
    </location>
</feature>
<keyword evidence="1" id="KW-0472">Membrane</keyword>
<evidence type="ECO:0000313" key="3">
    <source>
        <dbReference type="Proteomes" id="UP001175271"/>
    </source>
</evidence>
<dbReference type="EMBL" id="JAUCMV010000005">
    <property type="protein sequence ID" value="KAK0395612.1"/>
    <property type="molecule type" value="Genomic_DNA"/>
</dbReference>
<feature type="transmembrane region" description="Helical" evidence="1">
    <location>
        <begin position="168"/>
        <end position="192"/>
    </location>
</feature>
<name>A0AA39LFR3_9BILA</name>
<proteinExistence type="predicted"/>
<keyword evidence="1" id="KW-0812">Transmembrane</keyword>
<evidence type="ECO:0000313" key="2">
    <source>
        <dbReference type="EMBL" id="KAK0395612.1"/>
    </source>
</evidence>
<keyword evidence="3" id="KW-1185">Reference proteome</keyword>
<organism evidence="2 3">
    <name type="scientific">Steinernema hermaphroditum</name>
    <dbReference type="NCBI Taxonomy" id="289476"/>
    <lineage>
        <taxon>Eukaryota</taxon>
        <taxon>Metazoa</taxon>
        <taxon>Ecdysozoa</taxon>
        <taxon>Nematoda</taxon>
        <taxon>Chromadorea</taxon>
        <taxon>Rhabditida</taxon>
        <taxon>Tylenchina</taxon>
        <taxon>Panagrolaimomorpha</taxon>
        <taxon>Strongyloidoidea</taxon>
        <taxon>Steinernematidae</taxon>
        <taxon>Steinernema</taxon>
    </lineage>
</organism>
<comment type="caution">
    <text evidence="2">The sequence shown here is derived from an EMBL/GenBank/DDBJ whole genome shotgun (WGS) entry which is preliminary data.</text>
</comment>
<accession>A0AA39LFR3</accession>
<protein>
    <submittedName>
        <fullName evidence="2">Uncharacterized protein</fullName>
    </submittedName>
</protein>
<dbReference type="AlphaFoldDB" id="A0AA39LFR3"/>
<dbReference type="Proteomes" id="UP001175271">
    <property type="component" value="Unassembled WGS sequence"/>
</dbReference>
<keyword evidence="1" id="KW-1133">Transmembrane helix</keyword>
<gene>
    <name evidence="2" type="ORF">QR680_001358</name>
</gene>
<reference evidence="2" key="1">
    <citation type="submission" date="2023-06" db="EMBL/GenBank/DDBJ databases">
        <title>Genomic analysis of the entomopathogenic nematode Steinernema hermaphroditum.</title>
        <authorList>
            <person name="Schwarz E.M."/>
            <person name="Heppert J.K."/>
            <person name="Baniya A."/>
            <person name="Schwartz H.T."/>
            <person name="Tan C.-H."/>
            <person name="Antoshechkin I."/>
            <person name="Sternberg P.W."/>
            <person name="Goodrich-Blair H."/>
            <person name="Dillman A.R."/>
        </authorList>
    </citation>
    <scope>NUCLEOTIDE SEQUENCE</scope>
    <source>
        <strain evidence="2">PS9179</strain>
        <tissue evidence="2">Whole animal</tissue>
    </source>
</reference>